<dbReference type="SUPFAM" id="SSF48452">
    <property type="entry name" value="TPR-like"/>
    <property type="match status" value="2"/>
</dbReference>
<feature type="domain" description="Orc1-like AAA ATPase" evidence="3">
    <location>
        <begin position="40"/>
        <end position="236"/>
    </location>
</feature>
<dbReference type="Gene3D" id="1.25.40.10">
    <property type="entry name" value="Tetratricopeptide repeat domain"/>
    <property type="match status" value="2"/>
</dbReference>
<organism evidence="4 5">
    <name type="scientific">Sorangium cellulosum</name>
    <name type="common">Polyangium cellulosum</name>
    <dbReference type="NCBI Taxonomy" id="56"/>
    <lineage>
        <taxon>Bacteria</taxon>
        <taxon>Pseudomonadati</taxon>
        <taxon>Myxococcota</taxon>
        <taxon>Polyangia</taxon>
        <taxon>Polyangiales</taxon>
        <taxon>Polyangiaceae</taxon>
        <taxon>Sorangium</taxon>
    </lineage>
</organism>
<dbReference type="OrthoDB" id="5477268at2"/>
<evidence type="ECO:0000313" key="4">
    <source>
        <dbReference type="EMBL" id="AUX22491.1"/>
    </source>
</evidence>
<sequence length="903" mass="95151">MAPASAAAAPASAVTTPDSALVAEGDASSLQNALGLGPCPLFGRDAVLAALVDSARTAAVQGAPAVVSVIAEAGLGKSHLARALLEQLAALGPDVRVLSLRAREPALGDADHALADLLERLLELPATPPPDGGAALLRERLGPGAAAVRVPVVALALGWIPPGAEGAALRAALRKLDAAPGALRSALTVVAGEVLRGAAASRPLLVVVDDAHFAGDALLSALEYAARAEARLPLWVCALGRPELAQAHPAWGDCAARRERHTLGPLDPDSAAALCRRLLLPVESVPRSAVERLVGRAEAIPLLLVELLRGLRRAGIVRKSPRGDSWYLATDELDGLPDLPIIEWLARRELDALAPALRGHARLVALLGAQVTLDEIEGLLRHLAQEGGDAEFPLDARVGTQRLLAARVIVDHGDGGVGFRHALVREAVARAAPAAQRLRIHRAAAAFYAEGPPRLGEERRVAQLAHHAGAAGLAEVAARSFFDLAERARARHAYTDAERLYSRALEQPAGDGAIDRRAAYRGRGLMRYRIGRYHDALADFSCARELSAQDGDAALRIELLLDEATALDWMDEHEASRARVEEARVEEARALAGGARPPLLEARLLLACGRSAFRFSRNEEAAALLGRAAAVAERLGDDGYETLVIALTLLGFILAGLGRPGEAGAALDRAIDLAGAHGDRLQLGAALNVRALAAAGRGDAERLVADMQRSLAVARELGQRSLELMGEFNLGESLLLLDDAPAAEPHVLRAVALDRAISGAPGRAVVALLEARLRFHRGEEAAARALVARIRARQAEARARGEPGALMAPSEDVLCAAVELATEGAGAAAWEALEARAARFSLGQERLEVIEARGVSAARRGDLDEARRQLERAIELAAQIPNAMRRRLARRRADIDAEDKARP</sequence>
<dbReference type="GO" id="GO:0005737">
    <property type="term" value="C:cytoplasm"/>
    <property type="evidence" value="ECO:0007669"/>
    <property type="project" value="TreeGrafter"/>
</dbReference>
<keyword evidence="1" id="KW-0547">Nucleotide-binding</keyword>
<protein>
    <recommendedName>
        <fullName evidence="3">Orc1-like AAA ATPase domain-containing protein</fullName>
    </recommendedName>
</protein>
<evidence type="ECO:0000259" key="3">
    <source>
        <dbReference type="Pfam" id="PF13191"/>
    </source>
</evidence>
<dbReference type="GO" id="GO:0005524">
    <property type="term" value="F:ATP binding"/>
    <property type="evidence" value="ECO:0007669"/>
    <property type="project" value="UniProtKB-KW"/>
</dbReference>
<evidence type="ECO:0000256" key="2">
    <source>
        <dbReference type="ARBA" id="ARBA00022840"/>
    </source>
</evidence>
<dbReference type="GO" id="GO:0004016">
    <property type="term" value="F:adenylate cyclase activity"/>
    <property type="evidence" value="ECO:0007669"/>
    <property type="project" value="TreeGrafter"/>
</dbReference>
<dbReference type="SMART" id="SM00028">
    <property type="entry name" value="TPR"/>
    <property type="match status" value="5"/>
</dbReference>
<dbReference type="AlphaFoldDB" id="A0A4P2Q0C8"/>
<dbReference type="EMBL" id="CP012670">
    <property type="protein sequence ID" value="AUX22491.1"/>
    <property type="molecule type" value="Genomic_DNA"/>
</dbReference>
<dbReference type="Pfam" id="PF13191">
    <property type="entry name" value="AAA_16"/>
    <property type="match status" value="1"/>
</dbReference>
<dbReference type="RefSeq" id="WP_129347643.1">
    <property type="nucleotide sequence ID" value="NZ_CP012670.1"/>
</dbReference>
<dbReference type="Gene3D" id="1.20.120.1690">
    <property type="match status" value="1"/>
</dbReference>
<dbReference type="InterPro" id="IPR011990">
    <property type="entry name" value="TPR-like_helical_dom_sf"/>
</dbReference>
<accession>A0A4P2Q0C8</accession>
<dbReference type="InterPro" id="IPR019734">
    <property type="entry name" value="TPR_rpt"/>
</dbReference>
<dbReference type="SUPFAM" id="SSF52540">
    <property type="entry name" value="P-loop containing nucleoside triphosphate hydrolases"/>
    <property type="match status" value="1"/>
</dbReference>
<keyword evidence="2" id="KW-0067">ATP-binding</keyword>
<reference evidence="4 5" key="1">
    <citation type="submission" date="2015-09" db="EMBL/GenBank/DDBJ databases">
        <title>Sorangium comparison.</title>
        <authorList>
            <person name="Zaburannyi N."/>
            <person name="Bunk B."/>
            <person name="Overmann J."/>
            <person name="Mueller R."/>
        </authorList>
    </citation>
    <scope>NUCLEOTIDE SEQUENCE [LARGE SCALE GENOMIC DNA]</scope>
    <source>
        <strain evidence="4 5">So ceGT47</strain>
    </source>
</reference>
<dbReference type="PANTHER" id="PTHR16305:SF35">
    <property type="entry name" value="TRANSCRIPTIONAL ACTIVATOR DOMAIN"/>
    <property type="match status" value="1"/>
</dbReference>
<dbReference type="InterPro" id="IPR041664">
    <property type="entry name" value="AAA_16"/>
</dbReference>
<dbReference type="InterPro" id="IPR027417">
    <property type="entry name" value="P-loop_NTPase"/>
</dbReference>
<evidence type="ECO:0000313" key="5">
    <source>
        <dbReference type="Proteomes" id="UP000295781"/>
    </source>
</evidence>
<evidence type="ECO:0000256" key="1">
    <source>
        <dbReference type="ARBA" id="ARBA00022741"/>
    </source>
</evidence>
<proteinExistence type="predicted"/>
<dbReference type="Proteomes" id="UP000295781">
    <property type="component" value="Chromosome"/>
</dbReference>
<name>A0A4P2Q0C8_SORCE</name>
<gene>
    <name evidence="4" type="ORF">SOCEGT47_029940</name>
</gene>
<dbReference type="PANTHER" id="PTHR16305">
    <property type="entry name" value="TESTICULAR SOLUBLE ADENYLYL CYCLASE"/>
    <property type="match status" value="1"/>
</dbReference>